<dbReference type="InterPro" id="IPR015876">
    <property type="entry name" value="Acyl-CoA_DS"/>
</dbReference>
<keyword evidence="4 12" id="KW-0812">Transmembrane</keyword>
<reference evidence="15 16" key="1">
    <citation type="journal article" date="2008" name="Nature">
        <title>The Trichoplax genome and the nature of placozoans.</title>
        <authorList>
            <person name="Srivastava M."/>
            <person name="Begovic E."/>
            <person name="Chapman J."/>
            <person name="Putnam N.H."/>
            <person name="Hellsten U."/>
            <person name="Kawashima T."/>
            <person name="Kuo A."/>
            <person name="Mitros T."/>
            <person name="Salamov A."/>
            <person name="Carpenter M.L."/>
            <person name="Signorovitch A.Y."/>
            <person name="Moreno M.A."/>
            <person name="Kamm K."/>
            <person name="Grimwood J."/>
            <person name="Schmutz J."/>
            <person name="Shapiro H."/>
            <person name="Grigoriev I.V."/>
            <person name="Buss L.W."/>
            <person name="Schierwater B."/>
            <person name="Dellaporta S.L."/>
            <person name="Rokhsar D.S."/>
        </authorList>
    </citation>
    <scope>NUCLEOTIDE SEQUENCE [LARGE SCALE GENOMIC DNA]</scope>
    <source>
        <strain evidence="15 16">Grell-BS-1999</strain>
    </source>
</reference>
<comment type="cofactor">
    <cofactor evidence="12">
        <name>Fe(2+)</name>
        <dbReference type="ChEBI" id="CHEBI:29033"/>
    </cofactor>
</comment>
<dbReference type="AlphaFoldDB" id="B3SCI5"/>
<name>B3SCI5_TRIAD</name>
<dbReference type="RefSeq" id="XP_002117954.1">
    <property type="nucleotide sequence ID" value="XM_002117918.1"/>
</dbReference>
<evidence type="ECO:0000256" key="1">
    <source>
        <dbReference type="ARBA" id="ARBA00004141"/>
    </source>
</evidence>
<keyword evidence="6 13" id="KW-1133">Transmembrane helix</keyword>
<comment type="domain">
    <text evidence="12">The histidine box domains are involved in binding the catalytic metal ions.</text>
</comment>
<dbReference type="EMBL" id="DS985271">
    <property type="protein sequence ID" value="EDV19522.1"/>
    <property type="molecule type" value="Genomic_DNA"/>
</dbReference>
<keyword evidence="7 12" id="KW-0560">Oxidoreductase</keyword>
<gene>
    <name evidence="15" type="ORF">TRIADDRAFT_33358</name>
</gene>
<feature type="transmembrane region" description="Helical" evidence="13">
    <location>
        <begin position="44"/>
        <end position="62"/>
    </location>
</feature>
<evidence type="ECO:0000256" key="12">
    <source>
        <dbReference type="RuleBase" id="RU000581"/>
    </source>
</evidence>
<evidence type="ECO:0000313" key="15">
    <source>
        <dbReference type="EMBL" id="EDV19522.1"/>
    </source>
</evidence>
<keyword evidence="11 12" id="KW-0275">Fatty acid biosynthesis</keyword>
<organism evidence="15 16">
    <name type="scientific">Trichoplax adhaerens</name>
    <name type="common">Trichoplax reptans</name>
    <dbReference type="NCBI Taxonomy" id="10228"/>
    <lineage>
        <taxon>Eukaryota</taxon>
        <taxon>Metazoa</taxon>
        <taxon>Placozoa</taxon>
        <taxon>Uniplacotomia</taxon>
        <taxon>Trichoplacea</taxon>
        <taxon>Trichoplacidae</taxon>
        <taxon>Trichoplax</taxon>
    </lineage>
</organism>
<evidence type="ECO:0000256" key="8">
    <source>
        <dbReference type="ARBA" id="ARBA00023004"/>
    </source>
</evidence>
<feature type="domain" description="Fatty acid desaturase" evidence="14">
    <location>
        <begin position="67"/>
        <end position="274"/>
    </location>
</feature>
<evidence type="ECO:0000256" key="3">
    <source>
        <dbReference type="ARBA" id="ARBA00022516"/>
    </source>
</evidence>
<evidence type="ECO:0000256" key="10">
    <source>
        <dbReference type="ARBA" id="ARBA00023136"/>
    </source>
</evidence>
<dbReference type="KEGG" id="tad:TRIADDRAFT_33358"/>
<comment type="similarity">
    <text evidence="2 12">Belongs to the fatty acid desaturase type 1 family.</text>
</comment>
<keyword evidence="8" id="KW-0408">Iron</keyword>
<evidence type="ECO:0000256" key="6">
    <source>
        <dbReference type="ARBA" id="ARBA00022989"/>
    </source>
</evidence>
<dbReference type="OMA" id="GYRPYNK"/>
<evidence type="ECO:0000313" key="16">
    <source>
        <dbReference type="Proteomes" id="UP000009022"/>
    </source>
</evidence>
<evidence type="ECO:0000256" key="7">
    <source>
        <dbReference type="ARBA" id="ARBA00023002"/>
    </source>
</evidence>
<dbReference type="InterPro" id="IPR005804">
    <property type="entry name" value="FA_desaturase_dom"/>
</dbReference>
<dbReference type="InParanoid" id="B3SCI5"/>
<sequence>MAPLPLTSTRTLITKEGEFDLDFVKEAAQDEVKPHPGKYHTIGILYHTYYHILACVGFYHLFYLKWQSLLWVIFYHYCGIIGIGTGVHRLYSHRAFKATVPLRILLLFMYAIANGISAFSWSRDHRVHHKYSDTDADPHNAKRGLFYSHFGWLLLHKHPEVINKGKNINLDDLYNDPILMFHHRHYTLIRFITCIVIPIFVPTYFWGEYWLYAWTAGHGLVQVFTSHCSYTVNSLSHQFGMKPYDTSYLASECRLSNGLTLGEGHHNYHHAFPYDYSHGEFNSFLLPFNLFRLPNGSTTFIETCALLGLAYDLRRPPKEMVLRRMNRTGDGSLKVE</sequence>
<dbReference type="GO" id="GO:0005789">
    <property type="term" value="C:endoplasmic reticulum membrane"/>
    <property type="evidence" value="ECO:0000318"/>
    <property type="project" value="GO_Central"/>
</dbReference>
<dbReference type="PRINTS" id="PR00075">
    <property type="entry name" value="FACDDSATRASE"/>
</dbReference>
<dbReference type="GeneID" id="6759167"/>
<keyword evidence="5" id="KW-0276">Fatty acid metabolism</keyword>
<proteinExistence type="inferred from homology"/>
<dbReference type="Proteomes" id="UP000009022">
    <property type="component" value="Unassembled WGS sequence"/>
</dbReference>
<dbReference type="GO" id="GO:0004768">
    <property type="term" value="F:stearoyl-CoA 9-desaturase activity"/>
    <property type="evidence" value="ECO:0000318"/>
    <property type="project" value="GO_Central"/>
</dbReference>
<dbReference type="STRING" id="10228.B3SCI5"/>
<feature type="transmembrane region" description="Helical" evidence="13">
    <location>
        <begin position="100"/>
        <end position="121"/>
    </location>
</feature>
<protein>
    <recommendedName>
        <fullName evidence="14">Fatty acid desaturase domain-containing protein</fullName>
    </recommendedName>
</protein>
<keyword evidence="10 13" id="KW-0472">Membrane</keyword>
<dbReference type="CTD" id="6759167"/>
<feature type="transmembrane region" description="Helical" evidence="13">
    <location>
        <begin position="188"/>
        <end position="205"/>
    </location>
</feature>
<evidence type="ECO:0000256" key="5">
    <source>
        <dbReference type="ARBA" id="ARBA00022832"/>
    </source>
</evidence>
<dbReference type="HOGENOM" id="CLU_027359_0_0_1"/>
<evidence type="ECO:0000256" key="4">
    <source>
        <dbReference type="ARBA" id="ARBA00022692"/>
    </source>
</evidence>
<dbReference type="PANTHER" id="PTHR11351:SF31">
    <property type="entry name" value="DESATURASE 1, ISOFORM A-RELATED"/>
    <property type="match status" value="1"/>
</dbReference>
<dbReference type="OrthoDB" id="10260134at2759"/>
<keyword evidence="16" id="KW-1185">Reference proteome</keyword>
<dbReference type="GO" id="GO:0006636">
    <property type="term" value="P:unsaturated fatty acid biosynthetic process"/>
    <property type="evidence" value="ECO:0000318"/>
    <property type="project" value="GO_Central"/>
</dbReference>
<dbReference type="GO" id="GO:0005506">
    <property type="term" value="F:iron ion binding"/>
    <property type="evidence" value="ECO:0000318"/>
    <property type="project" value="GO_Central"/>
</dbReference>
<evidence type="ECO:0000259" key="14">
    <source>
        <dbReference type="Pfam" id="PF00487"/>
    </source>
</evidence>
<accession>B3SCI5</accession>
<evidence type="ECO:0000256" key="9">
    <source>
        <dbReference type="ARBA" id="ARBA00023098"/>
    </source>
</evidence>
<comment type="subcellular location">
    <subcellularLocation>
        <location evidence="1">Membrane</location>
        <topology evidence="1">Multi-pass membrane protein</topology>
    </subcellularLocation>
</comment>
<dbReference type="CDD" id="cd03505">
    <property type="entry name" value="Delta9-FADS-like"/>
    <property type="match status" value="1"/>
</dbReference>
<dbReference type="eggNOG" id="KOG1600">
    <property type="taxonomic scope" value="Eukaryota"/>
</dbReference>
<feature type="transmembrane region" description="Helical" evidence="13">
    <location>
        <begin position="69"/>
        <end position="88"/>
    </location>
</feature>
<dbReference type="PhylomeDB" id="B3SCI5"/>
<dbReference type="PANTHER" id="PTHR11351">
    <property type="entry name" value="ACYL-COA DESATURASE"/>
    <property type="match status" value="1"/>
</dbReference>
<evidence type="ECO:0000256" key="11">
    <source>
        <dbReference type="ARBA" id="ARBA00023160"/>
    </source>
</evidence>
<evidence type="ECO:0000256" key="2">
    <source>
        <dbReference type="ARBA" id="ARBA00009295"/>
    </source>
</evidence>
<keyword evidence="9" id="KW-0443">Lipid metabolism</keyword>
<dbReference type="Pfam" id="PF00487">
    <property type="entry name" value="FA_desaturase"/>
    <property type="match status" value="1"/>
</dbReference>
<evidence type="ECO:0000256" key="13">
    <source>
        <dbReference type="SAM" id="Phobius"/>
    </source>
</evidence>
<keyword evidence="3 12" id="KW-0444">Lipid biosynthesis</keyword>